<feature type="domain" description="Cytochrome c" evidence="10">
    <location>
        <begin position="121"/>
        <end position="211"/>
    </location>
</feature>
<gene>
    <name evidence="11" type="ORF">ABXR19_13405</name>
</gene>
<evidence type="ECO:0000256" key="4">
    <source>
        <dbReference type="ARBA" id="ARBA00022723"/>
    </source>
</evidence>
<reference evidence="11 12" key="1">
    <citation type="submission" date="2024-07" db="EMBL/GenBank/DDBJ databases">
        <title>Uliginosibacterium flavum JJ3220;KACC:17644.</title>
        <authorList>
            <person name="Kim M.K."/>
        </authorList>
    </citation>
    <scope>NUCLEOTIDE SEQUENCE [LARGE SCALE GENOMIC DNA]</scope>
    <source>
        <strain evidence="11 12">KACC:17644</strain>
    </source>
</reference>
<evidence type="ECO:0000256" key="5">
    <source>
        <dbReference type="ARBA" id="ARBA00022764"/>
    </source>
</evidence>
<dbReference type="InterPro" id="IPR036909">
    <property type="entry name" value="Cyt_c-like_dom_sf"/>
</dbReference>
<evidence type="ECO:0000256" key="7">
    <source>
        <dbReference type="ARBA" id="ARBA00023004"/>
    </source>
</evidence>
<keyword evidence="9" id="KW-0732">Signal</keyword>
<dbReference type="InterPro" id="IPR009056">
    <property type="entry name" value="Cyt_c-like_dom"/>
</dbReference>
<evidence type="ECO:0000256" key="6">
    <source>
        <dbReference type="ARBA" id="ARBA00022982"/>
    </source>
</evidence>
<feature type="signal peptide" evidence="9">
    <location>
        <begin position="1"/>
        <end position="19"/>
    </location>
</feature>
<keyword evidence="12" id="KW-1185">Reference proteome</keyword>
<evidence type="ECO:0000256" key="3">
    <source>
        <dbReference type="ARBA" id="ARBA00022617"/>
    </source>
</evidence>
<comment type="subcellular location">
    <subcellularLocation>
        <location evidence="1">Periplasm</location>
    </subcellularLocation>
</comment>
<dbReference type="Proteomes" id="UP001549691">
    <property type="component" value="Unassembled WGS sequence"/>
</dbReference>
<feature type="chain" id="PRO_5045217489" evidence="9">
    <location>
        <begin position="20"/>
        <end position="211"/>
    </location>
</feature>
<dbReference type="PROSITE" id="PS51007">
    <property type="entry name" value="CYTC"/>
    <property type="match status" value="2"/>
</dbReference>
<dbReference type="Pfam" id="PF00034">
    <property type="entry name" value="Cytochrom_C"/>
    <property type="match status" value="2"/>
</dbReference>
<proteinExistence type="predicted"/>
<keyword evidence="4 8" id="KW-0479">Metal-binding</keyword>
<dbReference type="PANTHER" id="PTHR33751">
    <property type="entry name" value="CBB3-TYPE CYTOCHROME C OXIDASE SUBUNIT FIXP"/>
    <property type="match status" value="1"/>
</dbReference>
<dbReference type="PIRSF" id="PIRSF000005">
    <property type="entry name" value="Cytochrome_c4"/>
    <property type="match status" value="1"/>
</dbReference>
<sequence>MIARISILTLALTIQTAFAQSAPAPKPDLAKAKQTAETVCAACHGADGNSPTTAFPKLAGQHEAYLYKQLSEFKSVGGKPALRVNALMQAQVAAMSDADMRGLAAYFSQQKQTQEVAKNKQTIEFGQKLWRAGDKAQGIPACAGCHGPAGLGIPGMYPRLQGQHADYIEAQLKAFRASKRGNDPAGVMRGLTVRMTDAEMKAVSDYAAGLR</sequence>
<evidence type="ECO:0000259" key="10">
    <source>
        <dbReference type="PROSITE" id="PS51007"/>
    </source>
</evidence>
<protein>
    <submittedName>
        <fullName evidence="11">C-type cytochrome</fullName>
    </submittedName>
</protein>
<dbReference type="InterPro" id="IPR024167">
    <property type="entry name" value="Cytochrome_c4-like"/>
</dbReference>
<accession>A0ABV2TMN1</accession>
<evidence type="ECO:0000256" key="9">
    <source>
        <dbReference type="SAM" id="SignalP"/>
    </source>
</evidence>
<evidence type="ECO:0000256" key="2">
    <source>
        <dbReference type="ARBA" id="ARBA00022448"/>
    </source>
</evidence>
<dbReference type="EMBL" id="JBEWZI010000014">
    <property type="protein sequence ID" value="MET7015186.1"/>
    <property type="molecule type" value="Genomic_DNA"/>
</dbReference>
<keyword evidence="3 8" id="KW-0349">Heme</keyword>
<keyword evidence="7 8" id="KW-0408">Iron</keyword>
<evidence type="ECO:0000256" key="8">
    <source>
        <dbReference type="PROSITE-ProRule" id="PRU00433"/>
    </source>
</evidence>
<dbReference type="SUPFAM" id="SSF46626">
    <property type="entry name" value="Cytochrome c"/>
    <property type="match status" value="2"/>
</dbReference>
<dbReference type="InterPro" id="IPR050597">
    <property type="entry name" value="Cytochrome_c_Oxidase_Subunit"/>
</dbReference>
<evidence type="ECO:0000313" key="11">
    <source>
        <dbReference type="EMBL" id="MET7015186.1"/>
    </source>
</evidence>
<dbReference type="RefSeq" id="WP_354601648.1">
    <property type="nucleotide sequence ID" value="NZ_JBEWZI010000014.1"/>
</dbReference>
<feature type="domain" description="Cytochrome c" evidence="10">
    <location>
        <begin position="27"/>
        <end position="111"/>
    </location>
</feature>
<organism evidence="11 12">
    <name type="scientific">Uliginosibacterium flavum</name>
    <dbReference type="NCBI Taxonomy" id="1396831"/>
    <lineage>
        <taxon>Bacteria</taxon>
        <taxon>Pseudomonadati</taxon>
        <taxon>Pseudomonadota</taxon>
        <taxon>Betaproteobacteria</taxon>
        <taxon>Rhodocyclales</taxon>
        <taxon>Zoogloeaceae</taxon>
        <taxon>Uliginosibacterium</taxon>
    </lineage>
</organism>
<dbReference type="PANTHER" id="PTHR33751:SF9">
    <property type="entry name" value="CYTOCHROME C4"/>
    <property type="match status" value="1"/>
</dbReference>
<keyword evidence="6" id="KW-0249">Electron transport</keyword>
<dbReference type="Gene3D" id="1.10.760.10">
    <property type="entry name" value="Cytochrome c-like domain"/>
    <property type="match status" value="2"/>
</dbReference>
<keyword evidence="5" id="KW-0574">Periplasm</keyword>
<comment type="caution">
    <text evidence="11">The sequence shown here is derived from an EMBL/GenBank/DDBJ whole genome shotgun (WGS) entry which is preliminary data.</text>
</comment>
<evidence type="ECO:0000313" key="12">
    <source>
        <dbReference type="Proteomes" id="UP001549691"/>
    </source>
</evidence>
<evidence type="ECO:0000256" key="1">
    <source>
        <dbReference type="ARBA" id="ARBA00004418"/>
    </source>
</evidence>
<keyword evidence="2" id="KW-0813">Transport</keyword>
<name>A0ABV2TMN1_9RHOO</name>